<keyword evidence="10" id="KW-0902">Two-component regulatory system</keyword>
<evidence type="ECO:0000256" key="10">
    <source>
        <dbReference type="ARBA" id="ARBA00023012"/>
    </source>
</evidence>
<dbReference type="InterPro" id="IPR005467">
    <property type="entry name" value="His_kinase_dom"/>
</dbReference>
<evidence type="ECO:0000256" key="8">
    <source>
        <dbReference type="ARBA" id="ARBA00022777"/>
    </source>
</evidence>
<protein>
    <recommendedName>
        <fullName evidence="4">histidine kinase</fullName>
        <ecNumber evidence="4">2.7.13.3</ecNumber>
    </recommendedName>
</protein>
<feature type="domain" description="Histidine kinase" evidence="14">
    <location>
        <begin position="676"/>
        <end position="892"/>
    </location>
</feature>
<gene>
    <name evidence="15" type="ORF">FNJ87_11930</name>
</gene>
<evidence type="ECO:0000256" key="12">
    <source>
        <dbReference type="SAM" id="Coils"/>
    </source>
</evidence>
<reference evidence="15 16" key="1">
    <citation type="submission" date="2020-11" db="EMBL/GenBank/DDBJ databases">
        <title>P. mediterranea TC4 genome.</title>
        <authorList>
            <person name="Molmeret M."/>
        </authorList>
    </citation>
    <scope>NUCLEOTIDE SEQUENCE [LARGE SCALE GENOMIC DNA]</scope>
    <source>
        <strain evidence="15 16">TC4</strain>
    </source>
</reference>
<dbReference type="PRINTS" id="PR00344">
    <property type="entry name" value="BCTRLSENSOR"/>
</dbReference>
<accession>A0ABS0A870</accession>
<dbReference type="SUPFAM" id="SSF47384">
    <property type="entry name" value="Homodimeric domain of signal transducing histidine kinase"/>
    <property type="match status" value="1"/>
</dbReference>
<feature type="transmembrane region" description="Helical" evidence="13">
    <location>
        <begin position="324"/>
        <end position="348"/>
    </location>
</feature>
<organism evidence="15 16">
    <name type="scientific">Nonlabens mediterrranea</name>
    <dbReference type="NCBI Taxonomy" id="1419947"/>
    <lineage>
        <taxon>Bacteria</taxon>
        <taxon>Pseudomonadati</taxon>
        <taxon>Bacteroidota</taxon>
        <taxon>Flavobacteriia</taxon>
        <taxon>Flavobacteriales</taxon>
        <taxon>Flavobacteriaceae</taxon>
        <taxon>Nonlabens</taxon>
    </lineage>
</organism>
<feature type="transmembrane region" description="Helical" evidence="13">
    <location>
        <begin position="442"/>
        <end position="463"/>
    </location>
</feature>
<keyword evidence="8" id="KW-0418">Kinase</keyword>
<dbReference type="CDD" id="cd00075">
    <property type="entry name" value="HATPase"/>
    <property type="match status" value="1"/>
</dbReference>
<evidence type="ECO:0000256" key="5">
    <source>
        <dbReference type="ARBA" id="ARBA00022553"/>
    </source>
</evidence>
<comment type="catalytic activity">
    <reaction evidence="1">
        <text>ATP + protein L-histidine = ADP + protein N-phospho-L-histidine.</text>
        <dbReference type="EC" id="2.7.13.3"/>
    </reaction>
</comment>
<evidence type="ECO:0000313" key="16">
    <source>
        <dbReference type="Proteomes" id="UP001194729"/>
    </source>
</evidence>
<dbReference type="InterPro" id="IPR050736">
    <property type="entry name" value="Sensor_HK_Regulatory"/>
</dbReference>
<comment type="caution">
    <text evidence="15">The sequence shown here is derived from an EMBL/GenBank/DDBJ whole genome shotgun (WGS) entry which is preliminary data.</text>
</comment>
<feature type="transmembrane region" description="Helical" evidence="13">
    <location>
        <begin position="381"/>
        <end position="400"/>
    </location>
</feature>
<sequence>MASYVIILVIVGYLSLLFAIGIWADRRSKSKWVHNPWVYALSLAVYCSAWTYYGSVGIAATSGVSFLTTYLGPIIALPLWILVLKRIVVISKQYQVASIADFISLRYGNKRSIGALVTIICVIAVFPYIALQLKAVSETFDILSGSSKSVSIFTDSTFYIAVLLAVFVALFGTQTTDASRRRSGLVFTVAVESVLKLVFFLIIGVYVTFYLFDGTTDIYSQISALDGFEKLATFSNIEASINWYFMIALSFFAIFLLPRQFQVSVVENTSVSHLKKASWVFPLYLLLFNVFVIFIAWAGKLLLSGELNPDYYTLYLPLAHGHKFLGLMVFLGGLSSVISMVVVSALALSTMISNNLIIPYGFIKALNDSDPKRNAQRIKNVRRVSIFILIIGAYFFYVNFNIELSLFSIGLIAFVIIAQLAPAFFIGLFWNRGSAIAAKTGIIVGSLVTFYTLVLPFITEVFVDGSSLIKNGPAGIALLKPYELFGVDFMPPVTHAFFWSMVFNVMFYLVFSVLQKGDYRERNYAELVVNASSYGELQENAFVWRGEAYVSEIRKALIRFLGEKRTTRALNLFYRKYDIDPQEEKADARLVNFSEKLLTGSIGAASAKLMISSVVKEQPVSLPEVLKILEENKETITINKQLQQQSHDLKRLSDRLKNANQALVEKDRQKDEFLDTVAHELKTPTASIRAASEILFDDDDMPVELKKKFLDNIVNDSDRLAALITNILDLEKLSNGREVMDKKQHSLRDTLHKAVDGVYQLALKKQVKIDVNEIESINLYYDEDRILQVFTNLLSNSIKFVSSKDGVIKVKTQLTDTTVLMIFEDNGKGIPQEDMEFIFDKFYQSNNQNVKKPMGSGMGLAISRHIIESHHGSIKVDPDFVDGARFIVELKK</sequence>
<evidence type="ECO:0000259" key="14">
    <source>
        <dbReference type="PROSITE" id="PS50109"/>
    </source>
</evidence>
<evidence type="ECO:0000256" key="3">
    <source>
        <dbReference type="ARBA" id="ARBA00006434"/>
    </source>
</evidence>
<evidence type="ECO:0000256" key="6">
    <source>
        <dbReference type="ARBA" id="ARBA00022679"/>
    </source>
</evidence>
<dbReference type="PROSITE" id="PS50283">
    <property type="entry name" value="NA_SOLUT_SYMP_3"/>
    <property type="match status" value="1"/>
</dbReference>
<feature type="transmembrane region" description="Helical" evidence="13">
    <location>
        <begin position="59"/>
        <end position="83"/>
    </location>
</feature>
<dbReference type="Gene3D" id="3.30.565.10">
    <property type="entry name" value="Histidine kinase-like ATPase, C-terminal domain"/>
    <property type="match status" value="1"/>
</dbReference>
<dbReference type="PROSITE" id="PS50109">
    <property type="entry name" value="HIS_KIN"/>
    <property type="match status" value="1"/>
</dbReference>
<dbReference type="Gene3D" id="1.10.287.130">
    <property type="match status" value="1"/>
</dbReference>
<dbReference type="InterPro" id="IPR038377">
    <property type="entry name" value="Na/Glc_symporter_sf"/>
</dbReference>
<dbReference type="InterPro" id="IPR036890">
    <property type="entry name" value="HATPase_C_sf"/>
</dbReference>
<name>A0ABS0A870_9FLAO</name>
<dbReference type="SMART" id="SM00388">
    <property type="entry name" value="HisKA"/>
    <property type="match status" value="1"/>
</dbReference>
<feature type="transmembrane region" description="Helical" evidence="13">
    <location>
        <begin position="496"/>
        <end position="514"/>
    </location>
</feature>
<dbReference type="EMBL" id="JADKYU010000622">
    <property type="protein sequence ID" value="MBF4985013.1"/>
    <property type="molecule type" value="Genomic_DNA"/>
</dbReference>
<dbReference type="CDD" id="cd00082">
    <property type="entry name" value="HisKA"/>
    <property type="match status" value="1"/>
</dbReference>
<dbReference type="EC" id="2.7.13.3" evidence="4"/>
<evidence type="ECO:0000313" key="15">
    <source>
        <dbReference type="EMBL" id="MBF4985013.1"/>
    </source>
</evidence>
<dbReference type="InterPro" id="IPR036097">
    <property type="entry name" value="HisK_dim/P_sf"/>
</dbReference>
<feature type="transmembrane region" description="Helical" evidence="13">
    <location>
        <begin position="279"/>
        <end position="299"/>
    </location>
</feature>
<dbReference type="SUPFAM" id="SSF55874">
    <property type="entry name" value="ATPase domain of HSP90 chaperone/DNA topoisomerase II/histidine kinase"/>
    <property type="match status" value="1"/>
</dbReference>
<dbReference type="Gene3D" id="1.20.1730.10">
    <property type="entry name" value="Sodium/glucose cotransporter"/>
    <property type="match status" value="1"/>
</dbReference>
<comment type="similarity">
    <text evidence="3">Belongs to the sodium:solute symporter (SSF) (TC 2.A.21) family.</text>
</comment>
<evidence type="ECO:0000256" key="11">
    <source>
        <dbReference type="ARBA" id="ARBA00023136"/>
    </source>
</evidence>
<dbReference type="Pfam" id="PF02518">
    <property type="entry name" value="HATPase_c"/>
    <property type="match status" value="1"/>
</dbReference>
<evidence type="ECO:0000256" key="2">
    <source>
        <dbReference type="ARBA" id="ARBA00004141"/>
    </source>
</evidence>
<dbReference type="SMART" id="SM00387">
    <property type="entry name" value="HATPase_c"/>
    <property type="match status" value="1"/>
</dbReference>
<feature type="transmembrane region" description="Helical" evidence="13">
    <location>
        <begin position="241"/>
        <end position="258"/>
    </location>
</feature>
<dbReference type="CDD" id="cd10322">
    <property type="entry name" value="SLC5sbd"/>
    <property type="match status" value="1"/>
</dbReference>
<keyword evidence="11 13" id="KW-0472">Membrane</keyword>
<keyword evidence="5" id="KW-0597">Phosphoprotein</keyword>
<comment type="subcellular location">
    <subcellularLocation>
        <location evidence="2">Membrane</location>
        <topology evidence="2">Multi-pass membrane protein</topology>
    </subcellularLocation>
</comment>
<dbReference type="InterPro" id="IPR003594">
    <property type="entry name" value="HATPase_dom"/>
</dbReference>
<proteinExistence type="inferred from homology"/>
<keyword evidence="16" id="KW-1185">Reference proteome</keyword>
<feature type="transmembrane region" description="Helical" evidence="13">
    <location>
        <begin position="406"/>
        <end position="430"/>
    </location>
</feature>
<evidence type="ECO:0000256" key="4">
    <source>
        <dbReference type="ARBA" id="ARBA00012438"/>
    </source>
</evidence>
<evidence type="ECO:0000256" key="13">
    <source>
        <dbReference type="SAM" id="Phobius"/>
    </source>
</evidence>
<dbReference type="InterPro" id="IPR003661">
    <property type="entry name" value="HisK_dim/P_dom"/>
</dbReference>
<dbReference type="InterPro" id="IPR001734">
    <property type="entry name" value="Na/solute_symporter"/>
</dbReference>
<dbReference type="PANTHER" id="PTHR43711">
    <property type="entry name" value="TWO-COMPONENT HISTIDINE KINASE"/>
    <property type="match status" value="1"/>
</dbReference>
<feature type="coiled-coil region" evidence="12">
    <location>
        <begin position="639"/>
        <end position="676"/>
    </location>
</feature>
<feature type="transmembrane region" description="Helical" evidence="13">
    <location>
        <begin position="150"/>
        <end position="172"/>
    </location>
</feature>
<dbReference type="PANTHER" id="PTHR43711:SF1">
    <property type="entry name" value="HISTIDINE KINASE 1"/>
    <property type="match status" value="1"/>
</dbReference>
<dbReference type="InterPro" id="IPR004358">
    <property type="entry name" value="Sig_transdc_His_kin-like_C"/>
</dbReference>
<keyword evidence="7 13" id="KW-0812">Transmembrane</keyword>
<evidence type="ECO:0000256" key="9">
    <source>
        <dbReference type="ARBA" id="ARBA00022989"/>
    </source>
</evidence>
<dbReference type="Pfam" id="PF00512">
    <property type="entry name" value="HisKA"/>
    <property type="match status" value="1"/>
</dbReference>
<feature type="transmembrane region" description="Helical" evidence="13">
    <location>
        <begin position="6"/>
        <end position="24"/>
    </location>
</feature>
<keyword evidence="12" id="KW-0175">Coiled coil</keyword>
<dbReference type="Proteomes" id="UP001194729">
    <property type="component" value="Unassembled WGS sequence"/>
</dbReference>
<keyword evidence="9 13" id="KW-1133">Transmembrane helix</keyword>
<keyword evidence="6" id="KW-0808">Transferase</keyword>
<feature type="transmembrane region" description="Helical" evidence="13">
    <location>
        <begin position="36"/>
        <end position="53"/>
    </location>
</feature>
<evidence type="ECO:0000256" key="7">
    <source>
        <dbReference type="ARBA" id="ARBA00022692"/>
    </source>
</evidence>
<feature type="transmembrane region" description="Helical" evidence="13">
    <location>
        <begin position="113"/>
        <end position="130"/>
    </location>
</feature>
<feature type="transmembrane region" description="Helical" evidence="13">
    <location>
        <begin position="184"/>
        <end position="212"/>
    </location>
</feature>
<evidence type="ECO:0000256" key="1">
    <source>
        <dbReference type="ARBA" id="ARBA00000085"/>
    </source>
</evidence>